<dbReference type="GO" id="GO:0046353">
    <property type="term" value="F:aminoglycoside 3-N-acetyltransferase activity"/>
    <property type="evidence" value="ECO:0007669"/>
    <property type="project" value="UniProtKB-EC"/>
</dbReference>
<evidence type="ECO:0000256" key="1">
    <source>
        <dbReference type="ARBA" id="ARBA00006383"/>
    </source>
</evidence>
<dbReference type="Pfam" id="PF02522">
    <property type="entry name" value="Antibiotic_NAT"/>
    <property type="match status" value="1"/>
</dbReference>
<accession>A0A2S8RAS4</accession>
<organism evidence="5 6">
    <name type="scientific">Acetivibrio saccincola</name>
    <dbReference type="NCBI Taxonomy" id="1677857"/>
    <lineage>
        <taxon>Bacteria</taxon>
        <taxon>Bacillati</taxon>
        <taxon>Bacillota</taxon>
        <taxon>Clostridia</taxon>
        <taxon>Eubacteriales</taxon>
        <taxon>Oscillospiraceae</taxon>
        <taxon>Acetivibrio</taxon>
    </lineage>
</organism>
<gene>
    <name evidence="5" type="ORF">B9R14_09100</name>
</gene>
<dbReference type="EMBL" id="NEMB01000003">
    <property type="protein sequence ID" value="PQQ66886.1"/>
    <property type="molecule type" value="Genomic_DNA"/>
</dbReference>
<dbReference type="AlphaFoldDB" id="A0A2S8RAS4"/>
<comment type="similarity">
    <text evidence="1 4">Belongs to the antibiotic N-acetyltransferase family.</text>
</comment>
<dbReference type="PANTHER" id="PTHR11104">
    <property type="entry name" value="AMINOGLYCOSIDE N3-ACETYLTRANSFERASE"/>
    <property type="match status" value="1"/>
</dbReference>
<keyword evidence="3 4" id="KW-0012">Acyltransferase</keyword>
<dbReference type="InterPro" id="IPR028345">
    <property type="entry name" value="Antibiotic_NAT-like"/>
</dbReference>
<evidence type="ECO:0000256" key="2">
    <source>
        <dbReference type="ARBA" id="ARBA00022679"/>
    </source>
</evidence>
<sequence>MNEIFTRSVRILSDYIPYEKVVDYLDINEGDILLVGSDITLLGLNAYYNGEQFEPNKFIDSIIRKIGQKGTLLFPTYNWGFCKGETFDYKNTVSRTGSLSNAALKRKDFVRTKHPIYSFAVWGRDSDKLYHMNNISSFGKDSPFAYMKENGAKMLIIGVSYQNSFTFMHHVEEMEKAPYRYLKSFTSKYIDEKGEESIRTYSMYVRNLELGVETKFDLENEMKESGAAKHYTINNVEIINVDLKKAYEVIKDDIINNEGKKLHKRERAADVK</sequence>
<comment type="catalytic activity">
    <reaction evidence="4">
        <text>a 2-deoxystreptamine antibiotic + acetyl-CoA = an N(3)-acetyl-2-deoxystreptamine antibiotic + CoA + H(+)</text>
        <dbReference type="Rhea" id="RHEA:12665"/>
        <dbReference type="ChEBI" id="CHEBI:15378"/>
        <dbReference type="ChEBI" id="CHEBI:57287"/>
        <dbReference type="ChEBI" id="CHEBI:57288"/>
        <dbReference type="ChEBI" id="CHEBI:57921"/>
        <dbReference type="ChEBI" id="CHEBI:77452"/>
        <dbReference type="EC" id="2.3.1.81"/>
    </reaction>
</comment>
<dbReference type="EC" id="2.3.1.-" evidence="4"/>
<keyword evidence="2 4" id="KW-0808">Transferase</keyword>
<protein>
    <recommendedName>
        <fullName evidence="4">Aminoglycoside N(3)-acetyltransferase</fullName>
        <ecNumber evidence="4">2.3.1.-</ecNumber>
    </recommendedName>
</protein>
<dbReference type="PANTHER" id="PTHR11104:SF0">
    <property type="entry name" value="SPBETA PROPHAGE-DERIVED AMINOGLYCOSIDE N(3')-ACETYLTRANSFERASE-LIKE PROTEIN YOKD"/>
    <property type="match status" value="1"/>
</dbReference>
<dbReference type="SUPFAM" id="SSF110710">
    <property type="entry name" value="TTHA0583/YokD-like"/>
    <property type="match status" value="1"/>
</dbReference>
<evidence type="ECO:0000313" key="5">
    <source>
        <dbReference type="EMBL" id="PQQ66886.1"/>
    </source>
</evidence>
<dbReference type="GO" id="GO:0046677">
    <property type="term" value="P:response to antibiotic"/>
    <property type="evidence" value="ECO:0007669"/>
    <property type="project" value="UniProtKB-KW"/>
</dbReference>
<evidence type="ECO:0000256" key="4">
    <source>
        <dbReference type="RuleBase" id="RU365031"/>
    </source>
</evidence>
<comment type="caution">
    <text evidence="5">The sequence shown here is derived from an EMBL/GenBank/DDBJ whole genome shotgun (WGS) entry which is preliminary data.</text>
</comment>
<dbReference type="InterPro" id="IPR003679">
    <property type="entry name" value="Amioglycoside_AcTrfase"/>
</dbReference>
<evidence type="ECO:0000256" key="3">
    <source>
        <dbReference type="ARBA" id="ARBA00023315"/>
    </source>
</evidence>
<evidence type="ECO:0000313" key="6">
    <source>
        <dbReference type="Proteomes" id="UP000239720"/>
    </source>
</evidence>
<reference evidence="5 6" key="1">
    <citation type="journal article" date="2018" name="Syst. Appl. Microbiol.">
        <title>Characterization and high-quality draft genome sequence of Herbivorax saccincola A7, an anaerobic, alkaliphilic, thermophilic, cellulolytic, and xylanolytic bacterium.</title>
        <authorList>
            <person name="Aikawa S."/>
            <person name="Baramee S."/>
            <person name="Sermsathanaswadi J."/>
            <person name="Thianheng P."/>
            <person name="Tachaapaikoon C."/>
            <person name="Shikata A."/>
            <person name="Waeonukul R."/>
            <person name="Pason P."/>
            <person name="Ratanakhanokchai K."/>
            <person name="Kosugi A."/>
        </authorList>
    </citation>
    <scope>NUCLEOTIDE SEQUENCE [LARGE SCALE GENOMIC DNA]</scope>
    <source>
        <strain evidence="5 6">A7</strain>
    </source>
</reference>
<dbReference type="Proteomes" id="UP000239720">
    <property type="component" value="Unassembled WGS sequence"/>
</dbReference>
<name>A0A2S8RAS4_9FIRM</name>
<keyword evidence="4" id="KW-0046">Antibiotic resistance</keyword>
<proteinExistence type="inferred from homology"/>